<keyword evidence="1" id="KW-0378">Hydrolase</keyword>
<dbReference type="Gene3D" id="1.10.4080.10">
    <property type="entry name" value="ADP-ribosylation/Crystallin J1"/>
    <property type="match status" value="1"/>
</dbReference>
<sequence>MHYSLLGHFEGTLLAARFGEQLARTGGSCARQHFSEMAVATTRHLIREGGLNLESWEREIASFDRPPSSLAIASFVPLSLYFHEDDLLLNRALYHIIDILSIPPTIASGLAGVARAIARGLREPLDLDRELGDPFGDGDDGDGAIAAGFEGVVAASRKGASWESCQRQMSGWPALPTSEENRVLRAIARAWFCFCSTPQDLRLSLLRAARSPQDPVLTAFIAGSLSGAYNGSEGIPLGWQRPGDPLGGDGFLDLKSCARELLEAWSGVYDLQQTPKTAGAFLAVAPPKGLRPR</sequence>
<evidence type="ECO:0000313" key="1">
    <source>
        <dbReference type="EMBL" id="QIZ72462.1"/>
    </source>
</evidence>
<name>A0A6H1U0S4_9CYAN</name>
<organism evidence="1 2">
    <name type="scientific">Oxynema aestuarii AP17</name>
    <dbReference type="NCBI Taxonomy" id="2064643"/>
    <lineage>
        <taxon>Bacteria</taxon>
        <taxon>Bacillati</taxon>
        <taxon>Cyanobacteriota</taxon>
        <taxon>Cyanophyceae</taxon>
        <taxon>Oscillatoriophycideae</taxon>
        <taxon>Oscillatoriales</taxon>
        <taxon>Oscillatoriaceae</taxon>
        <taxon>Oxynema</taxon>
        <taxon>Oxynema aestuarii</taxon>
    </lineage>
</organism>
<dbReference type="Pfam" id="PF03747">
    <property type="entry name" value="ADP_ribosyl_GH"/>
    <property type="match status" value="1"/>
</dbReference>
<dbReference type="KEGG" id="oxy:HCG48_19280"/>
<dbReference type="InterPro" id="IPR036705">
    <property type="entry name" value="Ribosyl_crysJ1_sf"/>
</dbReference>
<dbReference type="SUPFAM" id="SSF101478">
    <property type="entry name" value="ADP-ribosylglycohydrolase"/>
    <property type="match status" value="1"/>
</dbReference>
<protein>
    <submittedName>
        <fullName evidence="1">ADP-ribosylglycohydrolase family protein</fullName>
    </submittedName>
</protein>
<proteinExistence type="predicted"/>
<keyword evidence="2" id="KW-1185">Reference proteome</keyword>
<dbReference type="RefSeq" id="WP_168570610.1">
    <property type="nucleotide sequence ID" value="NZ_CP051167.1"/>
</dbReference>
<dbReference type="AlphaFoldDB" id="A0A6H1U0S4"/>
<dbReference type="InterPro" id="IPR005502">
    <property type="entry name" value="Ribosyl_crysJ1"/>
</dbReference>
<dbReference type="EMBL" id="CP051167">
    <property type="protein sequence ID" value="QIZ72462.1"/>
    <property type="molecule type" value="Genomic_DNA"/>
</dbReference>
<dbReference type="Proteomes" id="UP000500857">
    <property type="component" value="Chromosome"/>
</dbReference>
<gene>
    <name evidence="1" type="ORF">HCG48_19280</name>
</gene>
<evidence type="ECO:0000313" key="2">
    <source>
        <dbReference type="Proteomes" id="UP000500857"/>
    </source>
</evidence>
<dbReference type="GO" id="GO:0016787">
    <property type="term" value="F:hydrolase activity"/>
    <property type="evidence" value="ECO:0007669"/>
    <property type="project" value="UniProtKB-KW"/>
</dbReference>
<reference evidence="1 2" key="1">
    <citation type="submission" date="2020-04" db="EMBL/GenBank/DDBJ databases">
        <authorList>
            <person name="Basu S."/>
            <person name="Maruthanayagam V."/>
            <person name="Chakraborty S."/>
            <person name="Pramanik A."/>
            <person name="Mukherjee J."/>
            <person name="Brink B."/>
        </authorList>
    </citation>
    <scope>NUCLEOTIDE SEQUENCE [LARGE SCALE GENOMIC DNA]</scope>
    <source>
        <strain evidence="1 2">AP17</strain>
    </source>
</reference>
<accession>A0A6H1U0S4</accession>